<dbReference type="PROSITE" id="PS01095">
    <property type="entry name" value="GH18_1"/>
    <property type="match status" value="1"/>
</dbReference>
<dbReference type="PROSITE" id="PS50853">
    <property type="entry name" value="FN3"/>
    <property type="match status" value="1"/>
</dbReference>
<dbReference type="Gene3D" id="2.60.40.10">
    <property type="entry name" value="Immunoglobulins"/>
    <property type="match status" value="1"/>
</dbReference>
<keyword evidence="4 9" id="KW-0378">Hydrolase</keyword>
<dbReference type="GO" id="GO:0006032">
    <property type="term" value="P:chitin catabolic process"/>
    <property type="evidence" value="ECO:0007669"/>
    <property type="project" value="UniProtKB-KW"/>
</dbReference>
<evidence type="ECO:0000313" key="15">
    <source>
        <dbReference type="EMBL" id="MBB6170337.1"/>
    </source>
</evidence>
<name>A0A7W9YDY2_9ACTN</name>
<dbReference type="EC" id="3.2.1.14" evidence="3"/>
<dbReference type="GO" id="GO:0000272">
    <property type="term" value="P:polysaccharide catabolic process"/>
    <property type="evidence" value="ECO:0007669"/>
    <property type="project" value="UniProtKB-KW"/>
</dbReference>
<sequence>MSIPRKRGWLAASIAALLVAPLALIAAPASAAPTAPSGVTVVYTEGAKWDTGYSGQLTIDNQSSTTLDDWTIRFSLPAGAGITSLWNATMERSGSDYTLTPPGWGASVPAGGTYQIGFNGSFSGGDTAPVNCTLNNAPCAGGPGEDDTEPPTVPGDVSVLGTTATSITLQWTASTDNVGVAGYEILGADGEVVRTVIGDTTSGTVGGLTPDTEYTFGVRAFDAAGNRSDASPPVTARTAERNGGQPSDDERRVGYFTQWGIYDRGYLVKNIDTSDTAAKLTHINYAFANINRNGQCFQVNQAGQGDAWADYGRSFRADESVDGVADRWDQDLRGNFNQLLKLKEKHPHLKVNLSIGGWTWSKYISDAALTPESRQRMASSCIDMFLRGNLPPFDGAGGPGAAYGVFDGIDLDWEWPGSEGHEDNIVRPEDKENFTALVREFRTQLDALEQETGRYYELTSFMPADPEKVEAGFEVEKIMPDFDFVTVQGYDYHGAWEDYTNHQSNLVLVEGDPGPRFFSSEIAIDAWVDRGADPADLVLGVPFYSRGWTGVQPGPNGDGLFQQATGPARGTYEDGYEDWKRIRELPNRGYTLHRDDEAGTAWLYNGSTWWTYDDEISMKQKVEWAKGRDLNGVMIWSLDGDDAQGSLMSALDEALDS</sequence>
<dbReference type="Gene3D" id="2.60.40.290">
    <property type="match status" value="1"/>
</dbReference>
<dbReference type="Pfam" id="PF00553">
    <property type="entry name" value="CBM_2"/>
    <property type="match status" value="1"/>
</dbReference>
<dbReference type="Gene3D" id="3.20.20.80">
    <property type="entry name" value="Glycosidases"/>
    <property type="match status" value="1"/>
</dbReference>
<organism evidence="15 16">
    <name type="scientific">Nocardiopsis mwathae</name>
    <dbReference type="NCBI Taxonomy" id="1472723"/>
    <lineage>
        <taxon>Bacteria</taxon>
        <taxon>Bacillati</taxon>
        <taxon>Actinomycetota</taxon>
        <taxon>Actinomycetes</taxon>
        <taxon>Streptosporangiales</taxon>
        <taxon>Nocardiopsidaceae</taxon>
        <taxon>Nocardiopsis</taxon>
    </lineage>
</organism>
<evidence type="ECO:0000256" key="1">
    <source>
        <dbReference type="ARBA" id="ARBA00000822"/>
    </source>
</evidence>
<dbReference type="InterPro" id="IPR011583">
    <property type="entry name" value="Chitinase_II/V-like_cat"/>
</dbReference>
<dbReference type="SUPFAM" id="SSF51445">
    <property type="entry name" value="(Trans)glycosidases"/>
    <property type="match status" value="1"/>
</dbReference>
<dbReference type="InterPro" id="IPR008965">
    <property type="entry name" value="CBM2/CBM3_carb-bd_dom_sf"/>
</dbReference>
<dbReference type="InterPro" id="IPR001579">
    <property type="entry name" value="Glyco_hydro_18_chit_AS"/>
</dbReference>
<dbReference type="GO" id="GO:0030247">
    <property type="term" value="F:polysaccharide binding"/>
    <property type="evidence" value="ECO:0007669"/>
    <property type="project" value="UniProtKB-UniRule"/>
</dbReference>
<dbReference type="InterPro" id="IPR001223">
    <property type="entry name" value="Glyco_hydro18_cat"/>
</dbReference>
<evidence type="ECO:0000256" key="7">
    <source>
        <dbReference type="ARBA" id="ARBA00023295"/>
    </source>
</evidence>
<dbReference type="EMBL" id="JACHDS010000001">
    <property type="protein sequence ID" value="MBB6170337.1"/>
    <property type="molecule type" value="Genomic_DNA"/>
</dbReference>
<feature type="domain" description="GH18" evidence="14">
    <location>
        <begin position="250"/>
        <end position="657"/>
    </location>
</feature>
<keyword evidence="5" id="KW-0146">Chitin degradation</keyword>
<dbReference type="InterPro" id="IPR012291">
    <property type="entry name" value="CBM2_carb-bd_dom_sf"/>
</dbReference>
<feature type="region of interest" description="Disordered" evidence="10">
    <location>
        <begin position="225"/>
        <end position="251"/>
    </location>
</feature>
<dbReference type="InterPro" id="IPR050314">
    <property type="entry name" value="Glycosyl_Hydrlase_18"/>
</dbReference>
<dbReference type="PANTHER" id="PTHR11177">
    <property type="entry name" value="CHITINASE"/>
    <property type="match status" value="1"/>
</dbReference>
<dbReference type="Gene3D" id="3.10.50.10">
    <property type="match status" value="1"/>
</dbReference>
<dbReference type="PANTHER" id="PTHR11177:SF317">
    <property type="entry name" value="CHITINASE 12-RELATED"/>
    <property type="match status" value="1"/>
</dbReference>
<evidence type="ECO:0000256" key="3">
    <source>
        <dbReference type="ARBA" id="ARBA00012729"/>
    </source>
</evidence>
<dbReference type="GO" id="GO:0008061">
    <property type="term" value="F:chitin binding"/>
    <property type="evidence" value="ECO:0007669"/>
    <property type="project" value="InterPro"/>
</dbReference>
<gene>
    <name evidence="15" type="ORF">HNR23_000397</name>
</gene>
<feature type="chain" id="PRO_5031265962" description="chitinase" evidence="11">
    <location>
        <begin position="32"/>
        <end position="657"/>
    </location>
</feature>
<dbReference type="InterPro" id="IPR003961">
    <property type="entry name" value="FN3_dom"/>
</dbReference>
<reference evidence="15 16" key="1">
    <citation type="submission" date="2020-08" db="EMBL/GenBank/DDBJ databases">
        <title>Sequencing the genomes of 1000 actinobacteria strains.</title>
        <authorList>
            <person name="Klenk H.-P."/>
        </authorList>
    </citation>
    <scope>NUCLEOTIDE SEQUENCE [LARGE SCALE GENOMIC DNA]</scope>
    <source>
        <strain evidence="15 16">DSM 46659</strain>
    </source>
</reference>
<dbReference type="CDD" id="cd06548">
    <property type="entry name" value="GH18_chitinase"/>
    <property type="match status" value="1"/>
</dbReference>
<accession>A0A7W9YDY2</accession>
<comment type="similarity">
    <text evidence="2">Belongs to the glycosyl hydrolase 18 family. Chitinase class II subfamily.</text>
</comment>
<evidence type="ECO:0000256" key="2">
    <source>
        <dbReference type="ARBA" id="ARBA00009121"/>
    </source>
</evidence>
<dbReference type="SUPFAM" id="SSF49384">
    <property type="entry name" value="Carbohydrate-binding domain"/>
    <property type="match status" value="1"/>
</dbReference>
<dbReference type="SUPFAM" id="SSF49265">
    <property type="entry name" value="Fibronectin type III"/>
    <property type="match status" value="1"/>
</dbReference>
<dbReference type="PROSITE" id="PS51910">
    <property type="entry name" value="GH18_2"/>
    <property type="match status" value="1"/>
</dbReference>
<comment type="catalytic activity">
    <reaction evidence="1">
        <text>Random endo-hydrolysis of N-acetyl-beta-D-glucosaminide (1-&gt;4)-beta-linkages in chitin and chitodextrins.</text>
        <dbReference type="EC" id="3.2.1.14"/>
    </reaction>
</comment>
<evidence type="ECO:0000256" key="9">
    <source>
        <dbReference type="RuleBase" id="RU000489"/>
    </source>
</evidence>
<evidence type="ECO:0000259" key="12">
    <source>
        <dbReference type="PROSITE" id="PS50853"/>
    </source>
</evidence>
<dbReference type="InterPro" id="IPR029070">
    <property type="entry name" value="Chitinase_insertion_sf"/>
</dbReference>
<dbReference type="InterPro" id="IPR017853">
    <property type="entry name" value="GH"/>
</dbReference>
<keyword evidence="16" id="KW-1185">Reference proteome</keyword>
<dbReference type="GO" id="GO:0008843">
    <property type="term" value="F:endochitinase activity"/>
    <property type="evidence" value="ECO:0007669"/>
    <property type="project" value="UniProtKB-EC"/>
</dbReference>
<evidence type="ECO:0000256" key="5">
    <source>
        <dbReference type="ARBA" id="ARBA00023024"/>
    </source>
</evidence>
<dbReference type="Pfam" id="PF00704">
    <property type="entry name" value="Glyco_hydro_18"/>
    <property type="match status" value="1"/>
</dbReference>
<feature type="signal peptide" evidence="11">
    <location>
        <begin position="1"/>
        <end position="31"/>
    </location>
</feature>
<dbReference type="Pfam" id="PF00041">
    <property type="entry name" value="fn3"/>
    <property type="match status" value="1"/>
</dbReference>
<dbReference type="InterPro" id="IPR036116">
    <property type="entry name" value="FN3_sf"/>
</dbReference>
<evidence type="ECO:0000256" key="4">
    <source>
        <dbReference type="ARBA" id="ARBA00022801"/>
    </source>
</evidence>
<dbReference type="RefSeq" id="WP_184072920.1">
    <property type="nucleotide sequence ID" value="NZ_JACHDS010000001.1"/>
</dbReference>
<dbReference type="PROSITE" id="PS51173">
    <property type="entry name" value="CBM2"/>
    <property type="match status" value="1"/>
</dbReference>
<dbReference type="SMART" id="SM00636">
    <property type="entry name" value="Glyco_18"/>
    <property type="match status" value="1"/>
</dbReference>
<comment type="caution">
    <text evidence="15">The sequence shown here is derived from an EMBL/GenBank/DDBJ whole genome shotgun (WGS) entry which is preliminary data.</text>
</comment>
<dbReference type="SMART" id="SM00060">
    <property type="entry name" value="FN3"/>
    <property type="match status" value="1"/>
</dbReference>
<dbReference type="AlphaFoldDB" id="A0A7W9YDY2"/>
<dbReference type="SUPFAM" id="SSF54556">
    <property type="entry name" value="Chitinase insertion domain"/>
    <property type="match status" value="1"/>
</dbReference>
<keyword evidence="8" id="KW-0624">Polysaccharide degradation</keyword>
<evidence type="ECO:0000313" key="16">
    <source>
        <dbReference type="Proteomes" id="UP000546642"/>
    </source>
</evidence>
<evidence type="ECO:0000256" key="6">
    <source>
        <dbReference type="ARBA" id="ARBA00023277"/>
    </source>
</evidence>
<evidence type="ECO:0000256" key="10">
    <source>
        <dbReference type="SAM" id="MobiDB-lite"/>
    </source>
</evidence>
<keyword evidence="6" id="KW-0119">Carbohydrate metabolism</keyword>
<feature type="domain" description="Fibronectin type-III" evidence="12">
    <location>
        <begin position="153"/>
        <end position="241"/>
    </location>
</feature>
<evidence type="ECO:0000256" key="8">
    <source>
        <dbReference type="ARBA" id="ARBA00023326"/>
    </source>
</evidence>
<dbReference type="Proteomes" id="UP000546642">
    <property type="component" value="Unassembled WGS sequence"/>
</dbReference>
<protein>
    <recommendedName>
        <fullName evidence="3">chitinase</fullName>
        <ecNumber evidence="3">3.2.1.14</ecNumber>
    </recommendedName>
</protein>
<dbReference type="SMART" id="SM00637">
    <property type="entry name" value="CBD_II"/>
    <property type="match status" value="1"/>
</dbReference>
<keyword evidence="11" id="KW-0732">Signal</keyword>
<dbReference type="CDD" id="cd00063">
    <property type="entry name" value="FN3"/>
    <property type="match status" value="1"/>
</dbReference>
<evidence type="ECO:0000259" key="14">
    <source>
        <dbReference type="PROSITE" id="PS51910"/>
    </source>
</evidence>
<dbReference type="InterPro" id="IPR013783">
    <property type="entry name" value="Ig-like_fold"/>
</dbReference>
<dbReference type="InterPro" id="IPR001919">
    <property type="entry name" value="CBD2"/>
</dbReference>
<evidence type="ECO:0000259" key="13">
    <source>
        <dbReference type="PROSITE" id="PS51173"/>
    </source>
</evidence>
<feature type="domain" description="CBM2" evidence="13">
    <location>
        <begin position="32"/>
        <end position="142"/>
    </location>
</feature>
<evidence type="ECO:0000256" key="11">
    <source>
        <dbReference type="SAM" id="SignalP"/>
    </source>
</evidence>
<keyword evidence="7 9" id="KW-0326">Glycosidase</keyword>
<proteinExistence type="inferred from homology"/>